<dbReference type="Proteomes" id="UP000734823">
    <property type="component" value="Unassembled WGS sequence"/>
</dbReference>
<keyword evidence="4" id="KW-1185">Reference proteome</keyword>
<dbReference type="PROSITE" id="PS51257">
    <property type="entry name" value="PROKAR_LIPOPROTEIN"/>
    <property type="match status" value="1"/>
</dbReference>
<dbReference type="EMBL" id="JABVED010000009">
    <property type="protein sequence ID" value="MBC6448975.1"/>
    <property type="molecule type" value="Genomic_DNA"/>
</dbReference>
<evidence type="ECO:0000313" key="4">
    <source>
        <dbReference type="Proteomes" id="UP000734823"/>
    </source>
</evidence>
<evidence type="ECO:0000313" key="3">
    <source>
        <dbReference type="EMBL" id="MBC6448975.1"/>
    </source>
</evidence>
<evidence type="ECO:0000256" key="2">
    <source>
        <dbReference type="SAM" id="SignalP"/>
    </source>
</evidence>
<feature type="region of interest" description="Disordered" evidence="1">
    <location>
        <begin position="18"/>
        <end position="49"/>
    </location>
</feature>
<proteinExistence type="predicted"/>
<keyword evidence="2" id="KW-0732">Signal</keyword>
<evidence type="ECO:0008006" key="5">
    <source>
        <dbReference type="Google" id="ProtNLM"/>
    </source>
</evidence>
<comment type="caution">
    <text evidence="3">The sequence shown here is derived from an EMBL/GenBank/DDBJ whole genome shotgun (WGS) entry which is preliminary data.</text>
</comment>
<reference evidence="3 4" key="1">
    <citation type="submission" date="2020-06" db="EMBL/GenBank/DDBJ databases">
        <title>Actinokineospora xiongansis sp. nov., isolated from soil of Baiyangdian.</title>
        <authorList>
            <person name="Zhang X."/>
        </authorList>
    </citation>
    <scope>NUCLEOTIDE SEQUENCE [LARGE SCALE GENOMIC DNA]</scope>
    <source>
        <strain evidence="3 4">HBU206404</strain>
    </source>
</reference>
<feature type="signal peptide" evidence="2">
    <location>
        <begin position="1"/>
        <end position="19"/>
    </location>
</feature>
<protein>
    <recommendedName>
        <fullName evidence="5">Lipoprotein</fullName>
    </recommendedName>
</protein>
<organism evidence="3 4">
    <name type="scientific">Actinokineospora xionganensis</name>
    <dbReference type="NCBI Taxonomy" id="2684470"/>
    <lineage>
        <taxon>Bacteria</taxon>
        <taxon>Bacillati</taxon>
        <taxon>Actinomycetota</taxon>
        <taxon>Actinomycetes</taxon>
        <taxon>Pseudonocardiales</taxon>
        <taxon>Pseudonocardiaceae</taxon>
        <taxon>Actinokineospora</taxon>
    </lineage>
</organism>
<name>A0ABR7L8E0_9PSEU</name>
<dbReference type="RefSeq" id="WP_187221445.1">
    <property type="nucleotide sequence ID" value="NZ_JABVED010000009.1"/>
</dbReference>
<feature type="chain" id="PRO_5046618937" description="Lipoprotein" evidence="2">
    <location>
        <begin position="20"/>
        <end position="105"/>
    </location>
</feature>
<evidence type="ECO:0000256" key="1">
    <source>
        <dbReference type="SAM" id="MobiDB-lite"/>
    </source>
</evidence>
<sequence length="105" mass="11342">MRKILIALLLALTACSSPPDPGPRFDDEGQGEPACIKHQPAPPGPRYTDDALRRTDETLALLKYYTANGKKQFCDNAPATETDRAWAQLYVTLGADKANVAALLG</sequence>
<gene>
    <name evidence="3" type="ORF">GPZ80_17540</name>
</gene>
<accession>A0ABR7L8E0</accession>